<reference evidence="1 2" key="1">
    <citation type="submission" date="2018-06" db="EMBL/GenBank/DDBJ databases">
        <authorList>
            <consortium name="Pathogen Informatics"/>
            <person name="Doyle S."/>
        </authorList>
    </citation>
    <scope>NUCLEOTIDE SEQUENCE [LARGE SCALE GENOMIC DNA]</scope>
    <source>
        <strain evidence="1 2">NCTC11343</strain>
    </source>
</reference>
<evidence type="ECO:0000313" key="2">
    <source>
        <dbReference type="Proteomes" id="UP000251241"/>
    </source>
</evidence>
<dbReference type="GeneID" id="97181449"/>
<protein>
    <submittedName>
        <fullName evidence="1">Uncharacterized protein</fullName>
    </submittedName>
</protein>
<accession>A0A2X2JD74</accession>
<dbReference type="Proteomes" id="UP000251241">
    <property type="component" value="Unassembled WGS sequence"/>
</dbReference>
<dbReference type="EMBL" id="UAUU01000006">
    <property type="protein sequence ID" value="SPZ85105.1"/>
    <property type="molecule type" value="Genomic_DNA"/>
</dbReference>
<proteinExistence type="predicted"/>
<name>A0A2X2JD74_SPHMU</name>
<sequence length="132" mass="15802">MNSLKTTATHFRYKKHPGDLFRNTSVQLLPHPYKNQEDFWVWFHPFYHRSEDISDLGDLYKQLHDTPCQETRVSSKNELCYPAVAKERLFEEIKSLEQKIYQDCFENFYLLIIEGRIELLESHQIESKESSS</sequence>
<gene>
    <name evidence="1" type="ORF">NCTC11343_01662</name>
</gene>
<dbReference type="AlphaFoldDB" id="A0A2X2JD74"/>
<evidence type="ECO:0000313" key="1">
    <source>
        <dbReference type="EMBL" id="SPZ85105.1"/>
    </source>
</evidence>
<dbReference type="RefSeq" id="WP_112374339.1">
    <property type="nucleotide sequence ID" value="NZ_CP069793.1"/>
</dbReference>
<organism evidence="1 2">
    <name type="scientific">Sphingobacterium multivorum</name>
    <dbReference type="NCBI Taxonomy" id="28454"/>
    <lineage>
        <taxon>Bacteria</taxon>
        <taxon>Pseudomonadati</taxon>
        <taxon>Bacteroidota</taxon>
        <taxon>Sphingobacteriia</taxon>
        <taxon>Sphingobacteriales</taxon>
        <taxon>Sphingobacteriaceae</taxon>
        <taxon>Sphingobacterium</taxon>
    </lineage>
</organism>